<dbReference type="PROSITE" id="PS50082">
    <property type="entry name" value="WD_REPEATS_2"/>
    <property type="match status" value="1"/>
</dbReference>
<evidence type="ECO:0000256" key="3">
    <source>
        <dbReference type="PROSITE-ProRule" id="PRU00221"/>
    </source>
</evidence>
<reference evidence="6" key="1">
    <citation type="submission" date="2016-06" db="UniProtKB">
        <authorList>
            <consortium name="WormBaseParasite"/>
        </authorList>
    </citation>
    <scope>IDENTIFICATION</scope>
</reference>
<keyword evidence="1 3" id="KW-0853">WD repeat</keyword>
<dbReference type="PROSITE" id="PS00678">
    <property type="entry name" value="WD_REPEATS_1"/>
    <property type="match status" value="1"/>
</dbReference>
<dbReference type="SUPFAM" id="SSF50978">
    <property type="entry name" value="WD40 repeat-like"/>
    <property type="match status" value="1"/>
</dbReference>
<sequence length="164" mass="18119">MKGSVFGGDLPLEAHVLRKQWLMIPAVDKPILHAISLQKRNRHHVRSFLPSAVSCIEVAPDGSVCCAGVGEYIYTWSICNGKLRSIVDGHYQTVSKIKFTSDGSYLVSAAKDGIVIVWNVGEYVSRLKQSQFVVGTVTVFQSQICKLAKEELQPGFSPARWINL</sequence>
<dbReference type="InterPro" id="IPR001680">
    <property type="entry name" value="WD40_rpt"/>
</dbReference>
<dbReference type="Gene3D" id="2.130.10.10">
    <property type="entry name" value="YVTN repeat-like/Quinoprotein amine dehydrogenase"/>
    <property type="match status" value="1"/>
</dbReference>
<dbReference type="GO" id="GO:0120330">
    <property type="term" value="C:rixosome complex"/>
    <property type="evidence" value="ECO:0007669"/>
    <property type="project" value="TreeGrafter"/>
</dbReference>
<dbReference type="InterPro" id="IPR045227">
    <property type="entry name" value="WDR18/Ipi3/RID3"/>
</dbReference>
<dbReference type="SMART" id="SM00320">
    <property type="entry name" value="WD40"/>
    <property type="match status" value="2"/>
</dbReference>
<dbReference type="PANTHER" id="PTHR18763:SF0">
    <property type="entry name" value="WD REPEAT-CONTAINING PROTEIN 18"/>
    <property type="match status" value="1"/>
</dbReference>
<dbReference type="OrthoDB" id="756370at2759"/>
<dbReference type="Pfam" id="PF00400">
    <property type="entry name" value="WD40"/>
    <property type="match status" value="1"/>
</dbReference>
<dbReference type="InterPro" id="IPR019775">
    <property type="entry name" value="WD40_repeat_CS"/>
</dbReference>
<dbReference type="EMBL" id="UZAM01016368">
    <property type="protein sequence ID" value="VDP42912.1"/>
    <property type="molecule type" value="Genomic_DNA"/>
</dbReference>
<gene>
    <name evidence="4" type="ORF">SBAD_LOCUS11780</name>
</gene>
<dbReference type="GO" id="GO:0006261">
    <property type="term" value="P:DNA-templated DNA replication"/>
    <property type="evidence" value="ECO:0007669"/>
    <property type="project" value="TreeGrafter"/>
</dbReference>
<name>A0A183J7D2_9BILA</name>
<dbReference type="AlphaFoldDB" id="A0A183J7D2"/>
<dbReference type="PROSITE" id="PS50294">
    <property type="entry name" value="WD_REPEATS_REGION"/>
    <property type="match status" value="1"/>
</dbReference>
<evidence type="ECO:0000256" key="1">
    <source>
        <dbReference type="ARBA" id="ARBA00022574"/>
    </source>
</evidence>
<feature type="repeat" description="WD" evidence="3">
    <location>
        <begin position="87"/>
        <end position="120"/>
    </location>
</feature>
<keyword evidence="5" id="KW-1185">Reference proteome</keyword>
<dbReference type="GO" id="GO:0006364">
    <property type="term" value="P:rRNA processing"/>
    <property type="evidence" value="ECO:0007669"/>
    <property type="project" value="TreeGrafter"/>
</dbReference>
<reference evidence="4 5" key="2">
    <citation type="submission" date="2018-11" db="EMBL/GenBank/DDBJ databases">
        <authorList>
            <consortium name="Pathogen Informatics"/>
        </authorList>
    </citation>
    <scope>NUCLEOTIDE SEQUENCE [LARGE SCALE GENOMIC DNA]</scope>
</reference>
<accession>A0A183J7D2</accession>
<dbReference type="InterPro" id="IPR036322">
    <property type="entry name" value="WD40_repeat_dom_sf"/>
</dbReference>
<dbReference type="InterPro" id="IPR015943">
    <property type="entry name" value="WD40/YVTN_repeat-like_dom_sf"/>
</dbReference>
<dbReference type="Proteomes" id="UP000270296">
    <property type="component" value="Unassembled WGS sequence"/>
</dbReference>
<organism evidence="6">
    <name type="scientific">Soboliphyme baturini</name>
    <dbReference type="NCBI Taxonomy" id="241478"/>
    <lineage>
        <taxon>Eukaryota</taxon>
        <taxon>Metazoa</taxon>
        <taxon>Ecdysozoa</taxon>
        <taxon>Nematoda</taxon>
        <taxon>Enoplea</taxon>
        <taxon>Dorylaimia</taxon>
        <taxon>Dioctophymatida</taxon>
        <taxon>Dioctophymatoidea</taxon>
        <taxon>Soboliphymatidae</taxon>
        <taxon>Soboliphyme</taxon>
    </lineage>
</organism>
<proteinExistence type="predicted"/>
<keyword evidence="2" id="KW-0677">Repeat</keyword>
<dbReference type="PANTHER" id="PTHR18763">
    <property type="entry name" value="WD-REPEAT PROTEIN 18"/>
    <property type="match status" value="1"/>
</dbReference>
<evidence type="ECO:0000313" key="6">
    <source>
        <dbReference type="WBParaSite" id="SBAD_0001217201-mRNA-1"/>
    </source>
</evidence>
<dbReference type="GO" id="GO:0005656">
    <property type="term" value="C:nuclear pre-replicative complex"/>
    <property type="evidence" value="ECO:0007669"/>
    <property type="project" value="TreeGrafter"/>
</dbReference>
<evidence type="ECO:0000256" key="2">
    <source>
        <dbReference type="ARBA" id="ARBA00022737"/>
    </source>
</evidence>
<dbReference type="WBParaSite" id="SBAD_0001217201-mRNA-1">
    <property type="protein sequence ID" value="SBAD_0001217201-mRNA-1"/>
    <property type="gene ID" value="SBAD_0001217201"/>
</dbReference>
<protein>
    <submittedName>
        <fullName evidence="6">WD_REPEATS_REGION domain-containing protein</fullName>
    </submittedName>
</protein>
<evidence type="ECO:0000313" key="4">
    <source>
        <dbReference type="EMBL" id="VDP42912.1"/>
    </source>
</evidence>
<evidence type="ECO:0000313" key="5">
    <source>
        <dbReference type="Proteomes" id="UP000270296"/>
    </source>
</evidence>